<evidence type="ECO:0000256" key="3">
    <source>
        <dbReference type="ARBA" id="ARBA00022692"/>
    </source>
</evidence>
<dbReference type="Proteomes" id="UP000504604">
    <property type="component" value="Linkage group LG4"/>
</dbReference>
<feature type="compositionally biased region" description="Polar residues" evidence="6">
    <location>
        <begin position="50"/>
        <end position="61"/>
    </location>
</feature>
<dbReference type="GO" id="GO:0015245">
    <property type="term" value="F:fatty acid transmembrane transporter activity"/>
    <property type="evidence" value="ECO:0007669"/>
    <property type="project" value="TreeGrafter"/>
</dbReference>
<dbReference type="GO" id="GO:0009706">
    <property type="term" value="C:chloroplast inner membrane"/>
    <property type="evidence" value="ECO:0007669"/>
    <property type="project" value="TreeGrafter"/>
</dbReference>
<proteinExistence type="inferred from homology"/>
<evidence type="ECO:0000313" key="8">
    <source>
        <dbReference type="Proteomes" id="UP000504604"/>
    </source>
</evidence>
<accession>A0A6I9T4S5</accession>
<dbReference type="AlphaFoldDB" id="A0A6I9T4S5"/>
<evidence type="ECO:0000256" key="1">
    <source>
        <dbReference type="ARBA" id="ARBA00004370"/>
    </source>
</evidence>
<dbReference type="InParanoid" id="A0A6I9T4S5"/>
<feature type="transmembrane region" description="Helical" evidence="7">
    <location>
        <begin position="194"/>
        <end position="213"/>
    </location>
</feature>
<dbReference type="OrthoDB" id="655183at2759"/>
<name>A0A6I9T4S5_SESIN</name>
<feature type="transmembrane region" description="Helical" evidence="7">
    <location>
        <begin position="136"/>
        <end position="157"/>
    </location>
</feature>
<dbReference type="Pfam" id="PF03647">
    <property type="entry name" value="Tmemb_14"/>
    <property type="match status" value="1"/>
</dbReference>
<dbReference type="InterPro" id="IPR005349">
    <property type="entry name" value="TMEM14"/>
</dbReference>
<dbReference type="KEGG" id="sind:105159858"/>
<evidence type="ECO:0000256" key="6">
    <source>
        <dbReference type="SAM" id="MobiDB-lite"/>
    </source>
</evidence>
<evidence type="ECO:0000256" key="2">
    <source>
        <dbReference type="ARBA" id="ARBA00007590"/>
    </source>
</evidence>
<dbReference type="PANTHER" id="PTHR12668">
    <property type="entry name" value="TRANSMEMBRANE PROTEIN 14, 15"/>
    <property type="match status" value="1"/>
</dbReference>
<evidence type="ECO:0000256" key="5">
    <source>
        <dbReference type="ARBA" id="ARBA00023136"/>
    </source>
</evidence>
<comment type="subcellular location">
    <subcellularLocation>
        <location evidence="1">Membrane</location>
    </subcellularLocation>
</comment>
<dbReference type="GeneID" id="105159858"/>
<reference evidence="9" key="1">
    <citation type="submission" date="2025-08" db="UniProtKB">
        <authorList>
            <consortium name="RefSeq"/>
        </authorList>
    </citation>
    <scope>IDENTIFICATION</scope>
</reference>
<keyword evidence="3 7" id="KW-0812">Transmembrane</keyword>
<feature type="region of interest" description="Disordered" evidence="6">
    <location>
        <begin position="38"/>
        <end position="80"/>
    </location>
</feature>
<protein>
    <submittedName>
        <fullName evidence="9">Protein FATTY ACID EXPORT 1, chloroplastic isoform X1</fullName>
    </submittedName>
</protein>
<keyword evidence="4 7" id="KW-1133">Transmembrane helix</keyword>
<dbReference type="FunCoup" id="A0A6I9T4S5">
    <property type="interactions" value="981"/>
</dbReference>
<gene>
    <name evidence="9" type="primary">LOC105159858</name>
</gene>
<comment type="similarity">
    <text evidence="2">Belongs to the TMEM14 family.</text>
</comment>
<feature type="transmembrane region" description="Helical" evidence="7">
    <location>
        <begin position="109"/>
        <end position="130"/>
    </location>
</feature>
<keyword evidence="8" id="KW-1185">Reference proteome</keyword>
<organism evidence="8 9">
    <name type="scientific">Sesamum indicum</name>
    <name type="common">Oriental sesame</name>
    <name type="synonym">Sesamum orientale</name>
    <dbReference type="NCBI Taxonomy" id="4182"/>
    <lineage>
        <taxon>Eukaryota</taxon>
        <taxon>Viridiplantae</taxon>
        <taxon>Streptophyta</taxon>
        <taxon>Embryophyta</taxon>
        <taxon>Tracheophyta</taxon>
        <taxon>Spermatophyta</taxon>
        <taxon>Magnoliopsida</taxon>
        <taxon>eudicotyledons</taxon>
        <taxon>Gunneridae</taxon>
        <taxon>Pentapetalae</taxon>
        <taxon>asterids</taxon>
        <taxon>lamiids</taxon>
        <taxon>Lamiales</taxon>
        <taxon>Pedaliaceae</taxon>
        <taxon>Sesamum</taxon>
    </lineage>
</organism>
<keyword evidence="5 7" id="KW-0472">Membrane</keyword>
<evidence type="ECO:0000256" key="7">
    <source>
        <dbReference type="SAM" id="Phobius"/>
    </source>
</evidence>
<dbReference type="Gene3D" id="1.10.10.1740">
    <property type="entry name" value="Transmembrane protein 14-like"/>
    <property type="match status" value="1"/>
</dbReference>
<dbReference type="InterPro" id="IPR044890">
    <property type="entry name" value="TMEM14_sf"/>
</dbReference>
<dbReference type="Gramene" id="SIN_1018653.t">
    <property type="protein sequence ID" value="SIN_1018653.t"/>
    <property type="gene ID" value="SIN_1018653"/>
</dbReference>
<dbReference type="PANTHER" id="PTHR12668:SF48">
    <property type="entry name" value="PROTEIN FATTY ACID EXPORT 1, CHLOROPLASTIC"/>
    <property type="match status" value="1"/>
</dbReference>
<evidence type="ECO:0000256" key="4">
    <source>
        <dbReference type="ARBA" id="ARBA00022989"/>
    </source>
</evidence>
<evidence type="ECO:0000313" key="9">
    <source>
        <dbReference type="RefSeq" id="XP_011075364.1"/>
    </source>
</evidence>
<dbReference type="RefSeq" id="XP_011075364.1">
    <property type="nucleotide sequence ID" value="XM_011077062.2"/>
</dbReference>
<sequence length="232" mass="24673">MSSAIAQLSCFSSVIYNRRLQLNCGSYSRTASFGRGRVSNVMSSDGRGSEVSNLADKTTPSYVEDSSKSHGSSTKADPLTEGFVIGESNGRIQEQVNSQPKRGAKIHDFCFGIPFGGLVLSGGLLGFILSRNPVTLSTGVLFGGALLALSTFSLKVWRQGKSSLPFILGQAVLSMALLWKNVQAYSLSKRLFPAVFNAVISAAMLCFYSYVVISGGNPPPKKLKSPASVESL</sequence>